<comment type="caution">
    <text evidence="1">The sequence shown here is derived from an EMBL/GenBank/DDBJ whole genome shotgun (WGS) entry which is preliminary data.</text>
</comment>
<evidence type="ECO:0000313" key="2">
    <source>
        <dbReference type="Proteomes" id="UP001530400"/>
    </source>
</evidence>
<dbReference type="AlphaFoldDB" id="A0ABD3QBR4"/>
<reference evidence="1 2" key="1">
    <citation type="submission" date="2024-10" db="EMBL/GenBank/DDBJ databases">
        <title>Updated reference genomes for cyclostephanoid diatoms.</title>
        <authorList>
            <person name="Roberts W.R."/>
            <person name="Alverson A.J."/>
        </authorList>
    </citation>
    <scope>NUCLEOTIDE SEQUENCE [LARGE SCALE GENOMIC DNA]</scope>
    <source>
        <strain evidence="1 2">AJA010-31</strain>
    </source>
</reference>
<keyword evidence="2" id="KW-1185">Reference proteome</keyword>
<accession>A0ABD3QBR4</accession>
<gene>
    <name evidence="1" type="ORF">ACHAWO_000404</name>
</gene>
<protein>
    <submittedName>
        <fullName evidence="1">Uncharacterized protein</fullName>
    </submittedName>
</protein>
<name>A0ABD3QBR4_9STRA</name>
<dbReference type="Proteomes" id="UP001530400">
    <property type="component" value="Unassembled WGS sequence"/>
</dbReference>
<proteinExistence type="predicted"/>
<dbReference type="EMBL" id="JALLPJ020000240">
    <property type="protein sequence ID" value="KAL3797787.1"/>
    <property type="molecule type" value="Genomic_DNA"/>
</dbReference>
<evidence type="ECO:0000313" key="1">
    <source>
        <dbReference type="EMBL" id="KAL3797787.1"/>
    </source>
</evidence>
<organism evidence="1 2">
    <name type="scientific">Cyclotella atomus</name>
    <dbReference type="NCBI Taxonomy" id="382360"/>
    <lineage>
        <taxon>Eukaryota</taxon>
        <taxon>Sar</taxon>
        <taxon>Stramenopiles</taxon>
        <taxon>Ochrophyta</taxon>
        <taxon>Bacillariophyta</taxon>
        <taxon>Coscinodiscophyceae</taxon>
        <taxon>Thalassiosirophycidae</taxon>
        <taxon>Stephanodiscales</taxon>
        <taxon>Stephanodiscaceae</taxon>
        <taxon>Cyclotella</taxon>
    </lineage>
</organism>
<sequence>MKRLTPNLSLSSSSPPPLLLPSCSSTMRVTLQLLVVSALLRQAAAFLSLVNSGVTFQRHGQVKNALASFSDGYDESYLQTPAVTTRKSFVEDVIRASFGLSFVAMTPSSALASGGATAGGALLLPYKAKQRYNQRVISGVKSFLALDAKDIATVEAFFASQDEGGWEDFSSAGYLLANAFRTSSTKAPDNLPSVKKWKAFSKDVEVLKKSLARKDGEKVFAAYKAAEELLGPYLDEVELTNLVR</sequence>